<comment type="similarity">
    <text evidence="3">Belongs to the glycosyltransferase 6 family.</text>
</comment>
<keyword evidence="8" id="KW-1133">Transmembrane helix</keyword>
<evidence type="ECO:0000256" key="1">
    <source>
        <dbReference type="ARBA" id="ARBA00001936"/>
    </source>
</evidence>
<feature type="chain" id="PRO_5029711750" evidence="12">
    <location>
        <begin position="21"/>
        <end position="321"/>
    </location>
</feature>
<dbReference type="GO" id="GO:0005975">
    <property type="term" value="P:carbohydrate metabolic process"/>
    <property type="evidence" value="ECO:0007669"/>
    <property type="project" value="InterPro"/>
</dbReference>
<dbReference type="PANTHER" id="PTHR10462">
    <property type="entry name" value="GLYCOSYLTRANSFERASE-RELATED"/>
    <property type="match status" value="1"/>
</dbReference>
<protein>
    <submittedName>
        <fullName evidence="13">Glycosyltransferase 6 domain containing 1</fullName>
    </submittedName>
</protein>
<dbReference type="Proteomes" id="UP000585614">
    <property type="component" value="Unassembled WGS sequence"/>
</dbReference>
<comment type="cofactor">
    <cofactor evidence="1">
        <name>Mn(2+)</name>
        <dbReference type="ChEBI" id="CHEBI:29035"/>
    </cofactor>
</comment>
<keyword evidence="6" id="KW-0812">Transmembrane</keyword>
<evidence type="ECO:0000256" key="3">
    <source>
        <dbReference type="ARBA" id="ARBA00010413"/>
    </source>
</evidence>
<dbReference type="AlphaFoldDB" id="A0A7J7VQV7"/>
<keyword evidence="4" id="KW-0328">Glycosyltransferase</keyword>
<dbReference type="EMBL" id="JACAGC010000012">
    <property type="protein sequence ID" value="KAF6327380.1"/>
    <property type="molecule type" value="Genomic_DNA"/>
</dbReference>
<proteinExistence type="inferred from homology"/>
<dbReference type="GO" id="GO:0016758">
    <property type="term" value="F:hexosyltransferase activity"/>
    <property type="evidence" value="ECO:0007669"/>
    <property type="project" value="InterPro"/>
</dbReference>
<evidence type="ECO:0000256" key="8">
    <source>
        <dbReference type="ARBA" id="ARBA00022989"/>
    </source>
</evidence>
<name>A0A7J7VQV7_RHIFE</name>
<reference evidence="13 14" key="1">
    <citation type="journal article" date="2020" name="Nature">
        <title>Six reference-quality genomes reveal evolution of bat adaptations.</title>
        <authorList>
            <person name="Jebb D."/>
            <person name="Huang Z."/>
            <person name="Pippel M."/>
            <person name="Hughes G.M."/>
            <person name="Lavrichenko K."/>
            <person name="Devanna P."/>
            <person name="Winkler S."/>
            <person name="Jermiin L.S."/>
            <person name="Skirmuntt E.C."/>
            <person name="Katzourakis A."/>
            <person name="Burkitt-Gray L."/>
            <person name="Ray D.A."/>
            <person name="Sullivan K.A.M."/>
            <person name="Roscito J.G."/>
            <person name="Kirilenko B.M."/>
            <person name="Davalos L.M."/>
            <person name="Corthals A.P."/>
            <person name="Power M.L."/>
            <person name="Jones G."/>
            <person name="Ransome R.D."/>
            <person name="Dechmann D.K.N."/>
            <person name="Locatelli A.G."/>
            <person name="Puechmaille S.J."/>
            <person name="Fedrigo O."/>
            <person name="Jarvis E.D."/>
            <person name="Hiller M."/>
            <person name="Vernes S.C."/>
            <person name="Myers E.W."/>
            <person name="Teeling E.C."/>
        </authorList>
    </citation>
    <scope>NUCLEOTIDE SEQUENCE [LARGE SCALE GENOMIC DNA]</scope>
    <source>
        <strain evidence="13">MRhiFer1</strain>
        <tissue evidence="13">Lung</tissue>
    </source>
</reference>
<feature type="binding site" evidence="11">
    <location>
        <position position="277"/>
    </location>
    <ligand>
        <name>an alpha-L-fucosyl-(1-&gt;2)-beta-D-galactosyl derivative</name>
        <dbReference type="ChEBI" id="CHEBI:140327"/>
    </ligand>
</feature>
<keyword evidence="12" id="KW-0732">Signal</keyword>
<dbReference type="InterPro" id="IPR005076">
    <property type="entry name" value="Glyco_trans_6"/>
</dbReference>
<dbReference type="InterPro" id="IPR029044">
    <property type="entry name" value="Nucleotide-diphossugar_trans"/>
</dbReference>
<dbReference type="Gene3D" id="3.90.550.10">
    <property type="entry name" value="Spore Coat Polysaccharide Biosynthesis Protein SpsA, Chain A"/>
    <property type="match status" value="1"/>
</dbReference>
<comment type="subcellular location">
    <subcellularLocation>
        <location evidence="2">Membrane</location>
        <topology evidence="2">Single-pass type II membrane protein</topology>
    </subcellularLocation>
</comment>
<evidence type="ECO:0000256" key="7">
    <source>
        <dbReference type="ARBA" id="ARBA00022968"/>
    </source>
</evidence>
<keyword evidence="5 13" id="KW-0808">Transferase</keyword>
<evidence type="ECO:0000256" key="2">
    <source>
        <dbReference type="ARBA" id="ARBA00004606"/>
    </source>
</evidence>
<organism evidence="13 14">
    <name type="scientific">Rhinolophus ferrumequinum</name>
    <name type="common">Greater horseshoe bat</name>
    <dbReference type="NCBI Taxonomy" id="59479"/>
    <lineage>
        <taxon>Eukaryota</taxon>
        <taxon>Metazoa</taxon>
        <taxon>Chordata</taxon>
        <taxon>Craniata</taxon>
        <taxon>Vertebrata</taxon>
        <taxon>Euteleostomi</taxon>
        <taxon>Mammalia</taxon>
        <taxon>Eutheria</taxon>
        <taxon>Laurasiatheria</taxon>
        <taxon>Chiroptera</taxon>
        <taxon>Yinpterochiroptera</taxon>
        <taxon>Rhinolophoidea</taxon>
        <taxon>Rhinolophidae</taxon>
        <taxon>Rhinolophinae</taxon>
        <taxon>Rhinolophus</taxon>
    </lineage>
</organism>
<evidence type="ECO:0000313" key="14">
    <source>
        <dbReference type="Proteomes" id="UP000585614"/>
    </source>
</evidence>
<feature type="signal peptide" evidence="12">
    <location>
        <begin position="1"/>
        <end position="20"/>
    </location>
</feature>
<accession>A0A7J7VQV7</accession>
<evidence type="ECO:0000256" key="9">
    <source>
        <dbReference type="ARBA" id="ARBA00023136"/>
    </source>
</evidence>
<keyword evidence="9" id="KW-0472">Membrane</keyword>
<evidence type="ECO:0000256" key="4">
    <source>
        <dbReference type="ARBA" id="ARBA00022676"/>
    </source>
</evidence>
<evidence type="ECO:0000256" key="12">
    <source>
        <dbReference type="SAM" id="SignalP"/>
    </source>
</evidence>
<evidence type="ECO:0000313" key="13">
    <source>
        <dbReference type="EMBL" id="KAF6327380.1"/>
    </source>
</evidence>
<sequence>MNSKWKMLLLISFALSLMLIKHHFRIKKHLQKTSLCWDHETEEPQLSDWFNPKKRVDVITTTDWLAPVIWEGTYNTQVLEKYYKRLNITIGLVVWATGKFTGEDLQQFIQSANKHFMIGYNVVFYILMDDFSRLPHIELGPLRTFKLLAIGSEGKVWEDLNVIGMKNLNMYIIKHIEREVDFLFSMTINQIFKNDFGVETLGKSVAQLHAWWYFENAKKVPYERRSKSAAFIPFGKGDFYYDSAIFGGTPQEVLTFTAEYQKAVTNDTKNGLRSTYECHLNKYFFINKPTKLLSPEYNWDPTFRTPPQIKCVKIARQSKRI</sequence>
<evidence type="ECO:0000256" key="6">
    <source>
        <dbReference type="ARBA" id="ARBA00022692"/>
    </source>
</evidence>
<feature type="binding site" evidence="11">
    <location>
        <position position="300"/>
    </location>
    <ligand>
        <name>an alpha-L-fucosyl-(1-&gt;2)-beta-D-galactosyl derivative</name>
        <dbReference type="ChEBI" id="CHEBI:140327"/>
    </ligand>
</feature>
<feature type="binding site" evidence="11">
    <location>
        <position position="100"/>
    </location>
    <ligand>
        <name>UDP-N-acetyl-alpha-D-galactosamine</name>
        <dbReference type="ChEBI" id="CHEBI:67138"/>
    </ligand>
</feature>
<dbReference type="FunFam" id="3.90.550.10:FF:000022">
    <property type="entry name" value="Histo-blood group ABO system transferase"/>
    <property type="match status" value="1"/>
</dbReference>
<dbReference type="GO" id="GO:0031982">
    <property type="term" value="C:vesicle"/>
    <property type="evidence" value="ECO:0007669"/>
    <property type="project" value="TreeGrafter"/>
</dbReference>
<keyword evidence="7" id="KW-0735">Signal-anchor</keyword>
<feature type="active site" description="Nucleophile" evidence="10">
    <location>
        <position position="277"/>
    </location>
</feature>
<dbReference type="GO" id="GO:0005794">
    <property type="term" value="C:Golgi apparatus"/>
    <property type="evidence" value="ECO:0007669"/>
    <property type="project" value="TreeGrafter"/>
</dbReference>
<dbReference type="GO" id="GO:0016020">
    <property type="term" value="C:membrane"/>
    <property type="evidence" value="ECO:0007669"/>
    <property type="project" value="UniProtKB-SubCell"/>
</dbReference>
<gene>
    <name evidence="13" type="ORF">mRhiFer1_005750</name>
</gene>
<feature type="binding site" evidence="11">
    <location>
        <position position="209"/>
    </location>
    <ligand>
        <name>an alpha-L-fucosyl-(1-&gt;2)-beta-D-galactosyl derivative</name>
        <dbReference type="ChEBI" id="CHEBI:140327"/>
    </ligand>
</feature>
<dbReference type="SUPFAM" id="SSF53448">
    <property type="entry name" value="Nucleotide-diphospho-sugar transferases"/>
    <property type="match status" value="1"/>
</dbReference>
<evidence type="ECO:0000256" key="5">
    <source>
        <dbReference type="ARBA" id="ARBA00022679"/>
    </source>
</evidence>
<evidence type="ECO:0000256" key="10">
    <source>
        <dbReference type="PIRSR" id="PIRSR605076-1"/>
    </source>
</evidence>
<comment type="caution">
    <text evidence="13">The sequence shown here is derived from an EMBL/GenBank/DDBJ whole genome shotgun (WGS) entry which is preliminary data.</text>
</comment>
<dbReference type="Pfam" id="PF03414">
    <property type="entry name" value="Glyco_transf_6"/>
    <property type="match status" value="1"/>
</dbReference>
<dbReference type="PANTHER" id="PTHR10462:SF46">
    <property type="entry name" value="N-ACETYLLACTOSAMINIDE ALPHA-1,3-GALACTOSYLTRANSFERASE-LIKE 1"/>
    <property type="match status" value="1"/>
</dbReference>
<evidence type="ECO:0000256" key="11">
    <source>
        <dbReference type="PIRSR" id="PIRSR605076-2"/>
    </source>
</evidence>